<gene>
    <name evidence="1" type="ORF">F2Q69_00024633</name>
</gene>
<name>A0A8S9QUV2_BRACR</name>
<comment type="caution">
    <text evidence="1">The sequence shown here is derived from an EMBL/GenBank/DDBJ whole genome shotgun (WGS) entry which is preliminary data.</text>
</comment>
<dbReference type="AlphaFoldDB" id="A0A8S9QUV2"/>
<evidence type="ECO:0000313" key="2">
    <source>
        <dbReference type="Proteomes" id="UP000712600"/>
    </source>
</evidence>
<reference evidence="1" key="1">
    <citation type="submission" date="2019-12" db="EMBL/GenBank/DDBJ databases">
        <title>Genome sequencing and annotation of Brassica cretica.</title>
        <authorList>
            <person name="Studholme D.J."/>
            <person name="Sarris P."/>
        </authorList>
    </citation>
    <scope>NUCLEOTIDE SEQUENCE</scope>
    <source>
        <strain evidence="1">PFS-109/04</strain>
        <tissue evidence="1">Leaf</tissue>
    </source>
</reference>
<dbReference type="EMBL" id="QGKX02001290">
    <property type="protein sequence ID" value="KAF3542024.1"/>
    <property type="molecule type" value="Genomic_DNA"/>
</dbReference>
<sequence length="63" mass="7152">MSLRGWGYALAELLKWRGCLGRVNTGAWYPCLDLSNDRRKFEIFNFRSSERGITAGLFFSCGG</sequence>
<proteinExistence type="predicted"/>
<dbReference type="Proteomes" id="UP000712600">
    <property type="component" value="Unassembled WGS sequence"/>
</dbReference>
<organism evidence="1 2">
    <name type="scientific">Brassica cretica</name>
    <name type="common">Mustard</name>
    <dbReference type="NCBI Taxonomy" id="69181"/>
    <lineage>
        <taxon>Eukaryota</taxon>
        <taxon>Viridiplantae</taxon>
        <taxon>Streptophyta</taxon>
        <taxon>Embryophyta</taxon>
        <taxon>Tracheophyta</taxon>
        <taxon>Spermatophyta</taxon>
        <taxon>Magnoliopsida</taxon>
        <taxon>eudicotyledons</taxon>
        <taxon>Gunneridae</taxon>
        <taxon>Pentapetalae</taxon>
        <taxon>rosids</taxon>
        <taxon>malvids</taxon>
        <taxon>Brassicales</taxon>
        <taxon>Brassicaceae</taxon>
        <taxon>Brassiceae</taxon>
        <taxon>Brassica</taxon>
    </lineage>
</organism>
<protein>
    <submittedName>
        <fullName evidence="1">Uncharacterized protein</fullName>
    </submittedName>
</protein>
<evidence type="ECO:0000313" key="1">
    <source>
        <dbReference type="EMBL" id="KAF3542024.1"/>
    </source>
</evidence>
<accession>A0A8S9QUV2</accession>